<dbReference type="Gene3D" id="1.20.80.10">
    <property type="match status" value="1"/>
</dbReference>
<dbReference type="GO" id="GO:0006631">
    <property type="term" value="P:fatty acid metabolic process"/>
    <property type="evidence" value="ECO:0007669"/>
    <property type="project" value="TreeGrafter"/>
</dbReference>
<dbReference type="PANTHER" id="PTHR23310:SF62">
    <property type="entry name" value="ACYL-COA BINDING PROTEIN 1, ISOFORM A"/>
    <property type="match status" value="1"/>
</dbReference>
<feature type="domain" description="ACB" evidence="3">
    <location>
        <begin position="3"/>
        <end position="88"/>
    </location>
</feature>
<keyword evidence="5" id="KW-1185">Reference proteome</keyword>
<dbReference type="FunFam" id="1.20.80.10:FF:000010">
    <property type="entry name" value="Acyl-CoA-binding domain-containing protein 5"/>
    <property type="match status" value="1"/>
</dbReference>
<comment type="caution">
    <text evidence="4">The sequence shown here is derived from an EMBL/GenBank/DDBJ whole genome shotgun (WGS) entry which is preliminary data.</text>
</comment>
<evidence type="ECO:0000259" key="3">
    <source>
        <dbReference type="PROSITE" id="PS51228"/>
    </source>
</evidence>
<dbReference type="OrthoDB" id="346910at2759"/>
<evidence type="ECO:0000256" key="2">
    <source>
        <dbReference type="ARBA" id="ARBA00023121"/>
    </source>
</evidence>
<keyword evidence="2" id="KW-0446">Lipid-binding</keyword>
<proteinExistence type="inferred from homology"/>
<dbReference type="InterPro" id="IPR000582">
    <property type="entry name" value="Acyl-CoA-binding_protein"/>
</dbReference>
<dbReference type="InterPro" id="IPR022408">
    <property type="entry name" value="Acyl-CoA-binding_prot_CS"/>
</dbReference>
<reference evidence="4" key="1">
    <citation type="submission" date="2021-03" db="EMBL/GenBank/DDBJ databases">
        <title>Chromosome level genome of the anhydrobiotic midge Polypedilum vanderplanki.</title>
        <authorList>
            <person name="Yoshida Y."/>
            <person name="Kikawada T."/>
            <person name="Gusev O."/>
        </authorList>
    </citation>
    <scope>NUCLEOTIDE SEQUENCE</scope>
    <source>
        <strain evidence="4">NIAS01</strain>
        <tissue evidence="4">Whole body or cell culture</tissue>
    </source>
</reference>
<dbReference type="EMBL" id="JADBJN010000001">
    <property type="protein sequence ID" value="KAG5684134.1"/>
    <property type="molecule type" value="Genomic_DNA"/>
</dbReference>
<dbReference type="CDD" id="cd00435">
    <property type="entry name" value="ACBP"/>
    <property type="match status" value="1"/>
</dbReference>
<evidence type="ECO:0000256" key="1">
    <source>
        <dbReference type="ARBA" id="ARBA00005567"/>
    </source>
</evidence>
<evidence type="ECO:0000313" key="5">
    <source>
        <dbReference type="Proteomes" id="UP001107558"/>
    </source>
</evidence>
<accession>A0A9J6CR81</accession>
<dbReference type="GO" id="GO:0019915">
    <property type="term" value="P:lipid storage"/>
    <property type="evidence" value="ECO:0007669"/>
    <property type="project" value="UniProtKB-ARBA"/>
</dbReference>
<dbReference type="PROSITE" id="PS00880">
    <property type="entry name" value="ACB_1"/>
    <property type="match status" value="1"/>
</dbReference>
<gene>
    <name evidence="4" type="ORF">PVAND_013375</name>
</gene>
<name>A0A9J6CR81_POLVA</name>
<dbReference type="SUPFAM" id="SSF47027">
    <property type="entry name" value="Acyl-CoA binding protein"/>
    <property type="match status" value="1"/>
</dbReference>
<organism evidence="4 5">
    <name type="scientific">Polypedilum vanderplanki</name>
    <name type="common">Sleeping chironomid midge</name>
    <dbReference type="NCBI Taxonomy" id="319348"/>
    <lineage>
        <taxon>Eukaryota</taxon>
        <taxon>Metazoa</taxon>
        <taxon>Ecdysozoa</taxon>
        <taxon>Arthropoda</taxon>
        <taxon>Hexapoda</taxon>
        <taxon>Insecta</taxon>
        <taxon>Pterygota</taxon>
        <taxon>Neoptera</taxon>
        <taxon>Endopterygota</taxon>
        <taxon>Diptera</taxon>
        <taxon>Nematocera</taxon>
        <taxon>Chironomoidea</taxon>
        <taxon>Chironomidae</taxon>
        <taxon>Chironominae</taxon>
        <taxon>Polypedilum</taxon>
        <taxon>Polypedilum</taxon>
    </lineage>
</organism>
<sequence length="89" mass="9842">MGLKEDFDAAAEQVKNLKAKPSDQDLLELYSLFKQATVGDNNTEKPGMLDFKGKAKWEAWNSRKGMSADDAMTKYIEKVNSLVASLGVN</sequence>
<dbReference type="PRINTS" id="PR00689">
    <property type="entry name" value="ACOABINDINGP"/>
</dbReference>
<protein>
    <recommendedName>
        <fullName evidence="3">ACB domain-containing protein</fullName>
    </recommendedName>
</protein>
<dbReference type="GO" id="GO:0000062">
    <property type="term" value="F:fatty-acyl-CoA binding"/>
    <property type="evidence" value="ECO:0007669"/>
    <property type="project" value="InterPro"/>
</dbReference>
<comment type="similarity">
    <text evidence="1">Belongs to the ACBP family.</text>
</comment>
<dbReference type="InterPro" id="IPR035984">
    <property type="entry name" value="Acyl-CoA-binding_sf"/>
</dbReference>
<evidence type="ECO:0000313" key="4">
    <source>
        <dbReference type="EMBL" id="KAG5684134.1"/>
    </source>
</evidence>
<dbReference type="Pfam" id="PF00887">
    <property type="entry name" value="ACBP"/>
    <property type="match status" value="1"/>
</dbReference>
<dbReference type="AlphaFoldDB" id="A0A9J6CR81"/>
<dbReference type="InterPro" id="IPR014352">
    <property type="entry name" value="FERM/acyl-CoA-bd_prot_sf"/>
</dbReference>
<dbReference type="Proteomes" id="UP001107558">
    <property type="component" value="Chromosome 1"/>
</dbReference>
<dbReference type="PROSITE" id="PS51228">
    <property type="entry name" value="ACB_2"/>
    <property type="match status" value="1"/>
</dbReference>
<dbReference type="PANTHER" id="PTHR23310">
    <property type="entry name" value="ACYL-COA-BINDING PROTEIN, ACBP"/>
    <property type="match status" value="1"/>
</dbReference>